<protein>
    <submittedName>
        <fullName evidence="9">Tyrosine recombinase XerC 2</fullName>
    </submittedName>
</protein>
<evidence type="ECO:0000256" key="6">
    <source>
        <dbReference type="SAM" id="MobiDB-lite"/>
    </source>
</evidence>
<dbReference type="GO" id="GO:0006310">
    <property type="term" value="P:DNA recombination"/>
    <property type="evidence" value="ECO:0007669"/>
    <property type="project" value="UniProtKB-KW"/>
</dbReference>
<feature type="domain" description="Tyr recombinase" evidence="7">
    <location>
        <begin position="142"/>
        <end position="326"/>
    </location>
</feature>
<dbReference type="Gene3D" id="1.10.443.10">
    <property type="entry name" value="Intergrase catalytic core"/>
    <property type="match status" value="1"/>
</dbReference>
<reference evidence="9 10" key="1">
    <citation type="submission" date="2019-08" db="EMBL/GenBank/DDBJ databases">
        <authorList>
            <person name="Herpell B J."/>
        </authorList>
    </citation>
    <scope>NUCLEOTIDE SEQUENCE [LARGE SCALE GENOMIC DNA]</scope>
    <source>
        <strain evidence="10">Msb3</strain>
    </source>
</reference>
<dbReference type="InterPro" id="IPR050090">
    <property type="entry name" value="Tyrosine_recombinase_XerCD"/>
</dbReference>
<feature type="compositionally biased region" description="Basic residues" evidence="6">
    <location>
        <begin position="8"/>
        <end position="18"/>
    </location>
</feature>
<proteinExistence type="predicted"/>
<organism evidence="9 10">
    <name type="scientific">Paraburkholderia dioscoreae</name>
    <dbReference type="NCBI Taxonomy" id="2604047"/>
    <lineage>
        <taxon>Bacteria</taxon>
        <taxon>Pseudomonadati</taxon>
        <taxon>Pseudomonadota</taxon>
        <taxon>Betaproteobacteria</taxon>
        <taxon>Burkholderiales</taxon>
        <taxon>Burkholderiaceae</taxon>
        <taxon>Paraburkholderia</taxon>
    </lineage>
</organism>
<dbReference type="Gene3D" id="1.10.150.130">
    <property type="match status" value="1"/>
</dbReference>
<evidence type="ECO:0000313" key="9">
    <source>
        <dbReference type="EMBL" id="VVD34571.1"/>
    </source>
</evidence>
<feature type="region of interest" description="Disordered" evidence="6">
    <location>
        <begin position="1"/>
        <end position="22"/>
    </location>
</feature>
<keyword evidence="2" id="KW-0229">DNA integration</keyword>
<dbReference type="GO" id="GO:0003677">
    <property type="term" value="F:DNA binding"/>
    <property type="evidence" value="ECO:0007669"/>
    <property type="project" value="UniProtKB-UniRule"/>
</dbReference>
<keyword evidence="1" id="KW-0159">Chromosome partition</keyword>
<sequence>MESGEVVRRRKRKLRKKRSDAVHTPEHVESALMVFVKGYLDWLAVTGRTEQTVRSRLVALERFVRWCAERSLSRPQELTRSVLEAYQRYLYLYRKQDGKPLTIRTQQTMLTPLRGWCRWLSREQHVQYNAAAELVLPRAPKLLPKVVLSVVQVERLMDQPDVGGLTGARDRAILEVLYSTGMRRMELIGLTISDIDLSGGTVMIRQGKGRRDRYIPLGERACYWVEWYCDRIRPSHAVRADEWTLFLTDYGEPFGKGRLSDLVKRYMERAGIREGACHVLRHACATHMLENGADIRFIQALLGHADLSSTQIYTQVAIGKLKEIHAATHPAKLERDALSLLVAIEAEADGDAE</sequence>
<dbReference type="GO" id="GO:0015074">
    <property type="term" value="P:DNA integration"/>
    <property type="evidence" value="ECO:0007669"/>
    <property type="project" value="UniProtKB-KW"/>
</dbReference>
<evidence type="ECO:0000259" key="7">
    <source>
        <dbReference type="PROSITE" id="PS51898"/>
    </source>
</evidence>
<dbReference type="KEGG" id="pdio:PDMSB3_3287.1"/>
<evidence type="ECO:0000256" key="4">
    <source>
        <dbReference type="ARBA" id="ARBA00023172"/>
    </source>
</evidence>
<accession>A0A5Q4ZFH5</accession>
<dbReference type="PROSITE" id="PS51898">
    <property type="entry name" value="TYR_RECOMBINASE"/>
    <property type="match status" value="1"/>
</dbReference>
<dbReference type="InterPro" id="IPR010998">
    <property type="entry name" value="Integrase_recombinase_N"/>
</dbReference>
<keyword evidence="3 5" id="KW-0238">DNA-binding</keyword>
<feature type="domain" description="Core-binding (CB)" evidence="8">
    <location>
        <begin position="30"/>
        <end position="121"/>
    </location>
</feature>
<dbReference type="PANTHER" id="PTHR30349:SF81">
    <property type="entry name" value="TYROSINE RECOMBINASE XERC"/>
    <property type="match status" value="1"/>
</dbReference>
<evidence type="ECO:0000256" key="3">
    <source>
        <dbReference type="ARBA" id="ARBA00023125"/>
    </source>
</evidence>
<name>A0A5Q4ZFH5_9BURK</name>
<dbReference type="InterPro" id="IPR013762">
    <property type="entry name" value="Integrase-like_cat_sf"/>
</dbReference>
<dbReference type="InterPro" id="IPR011010">
    <property type="entry name" value="DNA_brk_join_enz"/>
</dbReference>
<dbReference type="PROSITE" id="PS51900">
    <property type="entry name" value="CB"/>
    <property type="match status" value="1"/>
</dbReference>
<dbReference type="Pfam" id="PF00589">
    <property type="entry name" value="Phage_integrase"/>
    <property type="match status" value="1"/>
</dbReference>
<evidence type="ECO:0000259" key="8">
    <source>
        <dbReference type="PROSITE" id="PS51900"/>
    </source>
</evidence>
<dbReference type="EMBL" id="LR699554">
    <property type="protein sequence ID" value="VVD34571.1"/>
    <property type="molecule type" value="Genomic_DNA"/>
</dbReference>
<dbReference type="AlphaFoldDB" id="A0A5Q4ZFH5"/>
<keyword evidence="4" id="KW-0233">DNA recombination</keyword>
<evidence type="ECO:0000256" key="1">
    <source>
        <dbReference type="ARBA" id="ARBA00022829"/>
    </source>
</evidence>
<evidence type="ECO:0000313" key="10">
    <source>
        <dbReference type="Proteomes" id="UP000325811"/>
    </source>
</evidence>
<evidence type="ECO:0000256" key="5">
    <source>
        <dbReference type="PROSITE-ProRule" id="PRU01248"/>
    </source>
</evidence>
<evidence type="ECO:0000256" key="2">
    <source>
        <dbReference type="ARBA" id="ARBA00022908"/>
    </source>
</evidence>
<dbReference type="InterPro" id="IPR044068">
    <property type="entry name" value="CB"/>
</dbReference>
<dbReference type="Proteomes" id="UP000325811">
    <property type="component" value="Chromosome II"/>
</dbReference>
<dbReference type="GO" id="GO:0007059">
    <property type="term" value="P:chromosome segregation"/>
    <property type="evidence" value="ECO:0007669"/>
    <property type="project" value="UniProtKB-KW"/>
</dbReference>
<dbReference type="InterPro" id="IPR002104">
    <property type="entry name" value="Integrase_catalytic"/>
</dbReference>
<keyword evidence="10" id="KW-1185">Reference proteome</keyword>
<dbReference type="PANTHER" id="PTHR30349">
    <property type="entry name" value="PHAGE INTEGRASE-RELATED"/>
    <property type="match status" value="1"/>
</dbReference>
<gene>
    <name evidence="9" type="primary">xerC</name>
    <name evidence="9" type="ORF">PDMSB3_3287</name>
</gene>
<dbReference type="SUPFAM" id="SSF56349">
    <property type="entry name" value="DNA breaking-rejoining enzymes"/>
    <property type="match status" value="1"/>
</dbReference>
<dbReference type="RefSeq" id="WP_165189554.1">
    <property type="nucleotide sequence ID" value="NZ_LR699554.1"/>
</dbReference>
<dbReference type="NCBIfam" id="NF002331">
    <property type="entry name" value="PRK01287.1"/>
    <property type="match status" value="1"/>
</dbReference>